<dbReference type="Proteomes" id="UP000252085">
    <property type="component" value="Unassembled WGS sequence"/>
</dbReference>
<name>A0A367R840_NOSPU</name>
<dbReference type="AlphaFoldDB" id="A0A367R840"/>
<accession>A0A367R840</accession>
<evidence type="ECO:0000313" key="1">
    <source>
        <dbReference type="EMBL" id="RCJ32090.1"/>
    </source>
</evidence>
<gene>
    <name evidence="1" type="ORF">A6769_29155</name>
</gene>
<protein>
    <submittedName>
        <fullName evidence="1">Uncharacterized protein</fullName>
    </submittedName>
</protein>
<reference evidence="1 2" key="1">
    <citation type="submission" date="2016-04" db="EMBL/GenBank/DDBJ databases">
        <authorList>
            <person name="Evans L.H."/>
            <person name="Alamgir A."/>
            <person name="Owens N."/>
            <person name="Weber N.D."/>
            <person name="Virtaneva K."/>
            <person name="Barbian K."/>
            <person name="Babar A."/>
            <person name="Rosenke K."/>
        </authorList>
    </citation>
    <scope>NUCLEOTIDE SEQUENCE [LARGE SCALE GENOMIC DNA]</scope>
    <source>
        <strain evidence="1">NIES-2108</strain>
    </source>
</reference>
<evidence type="ECO:0000313" key="2">
    <source>
        <dbReference type="Proteomes" id="UP000252085"/>
    </source>
</evidence>
<dbReference type="EMBL" id="LXQE01000169">
    <property type="protein sequence ID" value="RCJ32090.1"/>
    <property type="molecule type" value="Genomic_DNA"/>
</dbReference>
<proteinExistence type="predicted"/>
<organism evidence="1 2">
    <name type="scientific">Nostoc punctiforme NIES-2108</name>
    <dbReference type="NCBI Taxonomy" id="1356359"/>
    <lineage>
        <taxon>Bacteria</taxon>
        <taxon>Bacillati</taxon>
        <taxon>Cyanobacteriota</taxon>
        <taxon>Cyanophyceae</taxon>
        <taxon>Nostocales</taxon>
        <taxon>Nostocaceae</taxon>
        <taxon>Nostoc</taxon>
    </lineage>
</organism>
<sequence length="116" mass="13575">MSKHNRNFHTVKENGIIILHSNHLGDVLEVSINKEKRRFSGIRQDGYLIEYDGDCGNDFAQPVMLYKISYCFKNDTWGVGYRIKDTKEKKWMDGFKTAREAWLYREALIADGIAKR</sequence>
<comment type="caution">
    <text evidence="1">The sequence shown here is derived from an EMBL/GenBank/DDBJ whole genome shotgun (WGS) entry which is preliminary data.</text>
</comment>